<dbReference type="GO" id="GO:0005774">
    <property type="term" value="C:vacuolar membrane"/>
    <property type="evidence" value="ECO:0007669"/>
    <property type="project" value="TreeGrafter"/>
</dbReference>
<evidence type="ECO:0000313" key="7">
    <source>
        <dbReference type="WBParaSite" id="ASIM_0001942401-mRNA-1"/>
    </source>
</evidence>
<feature type="transmembrane region" description="Helical" evidence="5">
    <location>
        <begin position="327"/>
        <end position="347"/>
    </location>
</feature>
<keyword evidence="4 5" id="KW-0472">Membrane</keyword>
<dbReference type="InterPro" id="IPR013057">
    <property type="entry name" value="AA_transpt_TM"/>
</dbReference>
<feature type="transmembrane region" description="Helical" evidence="5">
    <location>
        <begin position="139"/>
        <end position="158"/>
    </location>
</feature>
<comment type="subcellular location">
    <subcellularLocation>
        <location evidence="1">Membrane</location>
        <topology evidence="1">Multi-pass membrane protein</topology>
    </subcellularLocation>
</comment>
<keyword evidence="2 5" id="KW-0812">Transmembrane</keyword>
<dbReference type="PANTHER" id="PTHR22950">
    <property type="entry name" value="AMINO ACID TRANSPORTER"/>
    <property type="match status" value="1"/>
</dbReference>
<feature type="transmembrane region" description="Helical" evidence="5">
    <location>
        <begin position="353"/>
        <end position="376"/>
    </location>
</feature>
<dbReference type="GO" id="GO:0015179">
    <property type="term" value="F:L-amino acid transmembrane transporter activity"/>
    <property type="evidence" value="ECO:0007669"/>
    <property type="project" value="TreeGrafter"/>
</dbReference>
<evidence type="ECO:0000256" key="4">
    <source>
        <dbReference type="ARBA" id="ARBA00023136"/>
    </source>
</evidence>
<dbReference type="WBParaSite" id="ASIM_0001942401-mRNA-1">
    <property type="protein sequence ID" value="ASIM_0001942401-mRNA-1"/>
    <property type="gene ID" value="ASIM_0001942401"/>
</dbReference>
<organism evidence="7">
    <name type="scientific">Anisakis simplex</name>
    <name type="common">Herring worm</name>
    <dbReference type="NCBI Taxonomy" id="6269"/>
    <lineage>
        <taxon>Eukaryota</taxon>
        <taxon>Metazoa</taxon>
        <taxon>Ecdysozoa</taxon>
        <taxon>Nematoda</taxon>
        <taxon>Chromadorea</taxon>
        <taxon>Rhabditida</taxon>
        <taxon>Spirurina</taxon>
        <taxon>Ascaridomorpha</taxon>
        <taxon>Ascaridoidea</taxon>
        <taxon>Anisakidae</taxon>
        <taxon>Anisakis</taxon>
        <taxon>Anisakis simplex complex</taxon>
    </lineage>
</organism>
<sequence length="405" mass="45793">LFGERPVTAASITPEQALIHMMKCMMGTGMLSLPLAFKYSGWALGLILLTIICWLSTYCARQLVIASHYTCFRKGQQKMDYANVMRTAVELGPECIREYGYFAKQTVNMNLFVAQFGFCCVYLVFMADNVKQFFDETSTIRLSTNTWIAILLIPEAALCTIRQLKALAPLAFMANIVYMVAFLIVLSYLFTDALPSYTLPAFPSNWSNLPLFYGTVMFSFEGIAVVLPIENQMNEPYHFISSTGVLNTSFILVLLLYLFVGFFGFLKFGDSVRDTMTLNLPQTPFYQVVKLMFVCCVLISYPLQFYVPMERIEKWISRKIRKDRQTFLIYFIRGCGVLLTCVTAELIPHLALFISLVGSFAGTVLAVVFPPIIDLLCCYAMGCLSRKVWAINIFLMLFAVVGFTT</sequence>
<evidence type="ECO:0000256" key="1">
    <source>
        <dbReference type="ARBA" id="ARBA00004141"/>
    </source>
</evidence>
<evidence type="ECO:0000256" key="2">
    <source>
        <dbReference type="ARBA" id="ARBA00022692"/>
    </source>
</evidence>
<feature type="transmembrane region" description="Helical" evidence="5">
    <location>
        <begin position="239"/>
        <end position="265"/>
    </location>
</feature>
<protein>
    <submittedName>
        <fullName evidence="7">Aa_trans domain-containing protein</fullName>
    </submittedName>
</protein>
<feature type="transmembrane region" description="Helical" evidence="5">
    <location>
        <begin position="170"/>
        <end position="190"/>
    </location>
</feature>
<feature type="transmembrane region" description="Helical" evidence="5">
    <location>
        <begin position="39"/>
        <end position="60"/>
    </location>
</feature>
<feature type="transmembrane region" description="Helical" evidence="5">
    <location>
        <begin position="388"/>
        <end position="404"/>
    </location>
</feature>
<feature type="transmembrane region" description="Helical" evidence="5">
    <location>
        <begin position="107"/>
        <end position="127"/>
    </location>
</feature>
<proteinExistence type="predicted"/>
<keyword evidence="3 5" id="KW-1133">Transmembrane helix</keyword>
<reference evidence="7" key="1">
    <citation type="submission" date="2017-02" db="UniProtKB">
        <authorList>
            <consortium name="WormBaseParasite"/>
        </authorList>
    </citation>
    <scope>IDENTIFICATION</scope>
</reference>
<evidence type="ECO:0000256" key="3">
    <source>
        <dbReference type="ARBA" id="ARBA00022989"/>
    </source>
</evidence>
<dbReference type="Pfam" id="PF01490">
    <property type="entry name" value="Aa_trans"/>
    <property type="match status" value="1"/>
</dbReference>
<dbReference type="PANTHER" id="PTHR22950:SF472">
    <property type="entry name" value="AMINO ACID TRANSPORTER TRANSMEMBRANE DOMAIN-CONTAINING PROTEIN"/>
    <property type="match status" value="1"/>
</dbReference>
<feature type="domain" description="Amino acid transporter transmembrane" evidence="6">
    <location>
        <begin position="12"/>
        <end position="403"/>
    </location>
</feature>
<evidence type="ECO:0000259" key="6">
    <source>
        <dbReference type="Pfam" id="PF01490"/>
    </source>
</evidence>
<name>A0A0M3KEL6_ANISI</name>
<feature type="transmembrane region" description="Helical" evidence="5">
    <location>
        <begin position="210"/>
        <end position="227"/>
    </location>
</feature>
<accession>A0A0M3KEL6</accession>
<dbReference type="AlphaFoldDB" id="A0A0M3KEL6"/>
<feature type="transmembrane region" description="Helical" evidence="5">
    <location>
        <begin position="285"/>
        <end position="307"/>
    </location>
</feature>
<evidence type="ECO:0000256" key="5">
    <source>
        <dbReference type="SAM" id="Phobius"/>
    </source>
</evidence>